<dbReference type="Pfam" id="PF04909">
    <property type="entry name" value="Amidohydro_2"/>
    <property type="match status" value="1"/>
</dbReference>
<keyword evidence="4" id="KW-1185">Reference proteome</keyword>
<dbReference type="SUPFAM" id="SSF51556">
    <property type="entry name" value="Metallo-dependent hydrolases"/>
    <property type="match status" value="1"/>
</dbReference>
<dbReference type="PANTHER" id="PTHR21240">
    <property type="entry name" value="2-AMINO-3-CARBOXYLMUCONATE-6-SEMIALDEHYDE DECARBOXYLASE"/>
    <property type="match status" value="1"/>
</dbReference>
<dbReference type="InterPro" id="IPR006680">
    <property type="entry name" value="Amidohydro-rel"/>
</dbReference>
<reference evidence="3 4" key="1">
    <citation type="submission" date="2023-05" db="EMBL/GenBank/DDBJ databases">
        <authorList>
            <person name="Guo Y."/>
        </authorList>
    </citation>
    <scope>NUCLEOTIDE SEQUENCE [LARGE SCALE GENOMIC DNA]</scope>
    <source>
        <strain evidence="3 4">GR2756</strain>
    </source>
</reference>
<dbReference type="EMBL" id="JAVUPU010000009">
    <property type="protein sequence ID" value="MDT9600541.1"/>
    <property type="molecule type" value="Genomic_DNA"/>
</dbReference>
<accession>A0ABU3QAZ3</accession>
<feature type="domain" description="Amidohydrolase-related" evidence="2">
    <location>
        <begin position="146"/>
        <end position="403"/>
    </location>
</feature>
<keyword evidence="1" id="KW-0456">Lyase</keyword>
<dbReference type="InterPro" id="IPR032466">
    <property type="entry name" value="Metal_Hydrolase"/>
</dbReference>
<dbReference type="RefSeq" id="WP_315727802.1">
    <property type="nucleotide sequence ID" value="NZ_JAVUPU010000009.1"/>
</dbReference>
<gene>
    <name evidence="3" type="ORF">RQX22_16395</name>
</gene>
<sequence>MTAALGLPPHLQKYAGRILDVDSHEMMPAQRWVDAFGPEIRPLVEAWTGKGEGEESHANHPNVPDYEGDLVTIDANIVNVKGCRSPGAVDSARRLEVMDSMGIAKQLMFPGHAGLNGLQLIVSKDEVDFLRTITGDRAAVGKRFIELYNDWAIDLGRSTDRLLPVVPLYGDTVDEMIAAAQTLIKRGIKAIWLAAPIPPGGKSPAHPDLDPFWALMAEADCTVTLHLGSAGSEGERLFASPAWGDAPPFKGHLAMSEFKFDPWSLSTVHLPCQNFLATMIIGGVFVRHPRLRFGVIEVGAYWVGPMAETLDLWHKNLGQFNKNVHRLPELPSTYLSSNVRISGFPFEEIDVYLERHPYLADVLCFATDYPHIEGGKDIFNVTSAKLEKFGEEALYKYFVGNAEWIMPH</sequence>
<evidence type="ECO:0000256" key="1">
    <source>
        <dbReference type="ARBA" id="ARBA00023239"/>
    </source>
</evidence>
<evidence type="ECO:0000313" key="4">
    <source>
        <dbReference type="Proteomes" id="UP001259572"/>
    </source>
</evidence>
<evidence type="ECO:0000313" key="3">
    <source>
        <dbReference type="EMBL" id="MDT9600541.1"/>
    </source>
</evidence>
<dbReference type="Proteomes" id="UP001259572">
    <property type="component" value="Unassembled WGS sequence"/>
</dbReference>
<proteinExistence type="predicted"/>
<name>A0ABU3QAZ3_9SPHN</name>
<dbReference type="PANTHER" id="PTHR21240:SF28">
    <property type="entry name" value="ISO-OROTATE DECARBOXYLASE (EUROFUNG)"/>
    <property type="match status" value="1"/>
</dbReference>
<dbReference type="InterPro" id="IPR032465">
    <property type="entry name" value="ACMSD"/>
</dbReference>
<protein>
    <submittedName>
        <fullName evidence="3">Amidohydrolase family protein</fullName>
    </submittedName>
</protein>
<comment type="caution">
    <text evidence="3">The sequence shown here is derived from an EMBL/GenBank/DDBJ whole genome shotgun (WGS) entry which is preliminary data.</text>
</comment>
<dbReference type="Gene3D" id="3.20.20.140">
    <property type="entry name" value="Metal-dependent hydrolases"/>
    <property type="match status" value="1"/>
</dbReference>
<evidence type="ECO:0000259" key="2">
    <source>
        <dbReference type="Pfam" id="PF04909"/>
    </source>
</evidence>
<organism evidence="3 4">
    <name type="scientific">Sphingosinicella rhizophila</name>
    <dbReference type="NCBI Taxonomy" id="3050082"/>
    <lineage>
        <taxon>Bacteria</taxon>
        <taxon>Pseudomonadati</taxon>
        <taxon>Pseudomonadota</taxon>
        <taxon>Alphaproteobacteria</taxon>
        <taxon>Sphingomonadales</taxon>
        <taxon>Sphingosinicellaceae</taxon>
        <taxon>Sphingosinicella</taxon>
    </lineage>
</organism>